<feature type="repeat" description="WD" evidence="3">
    <location>
        <begin position="739"/>
        <end position="782"/>
    </location>
</feature>
<accession>A0A4Q7ZCG3</accession>
<keyword evidence="2" id="KW-0677">Repeat</keyword>
<evidence type="ECO:0000256" key="3">
    <source>
        <dbReference type="PROSITE-ProRule" id="PRU00221"/>
    </source>
</evidence>
<dbReference type="RefSeq" id="WP_130507605.1">
    <property type="nucleotide sequence ID" value="NZ_SHKY01000001.1"/>
</dbReference>
<dbReference type="PROSITE" id="PS50294">
    <property type="entry name" value="WD_REPEATS_REGION"/>
    <property type="match status" value="11"/>
</dbReference>
<keyword evidence="1 3" id="KW-0853">WD repeat</keyword>
<feature type="repeat" description="WD" evidence="3">
    <location>
        <begin position="964"/>
        <end position="1007"/>
    </location>
</feature>
<feature type="repeat" description="WD" evidence="3">
    <location>
        <begin position="1054"/>
        <end position="1097"/>
    </location>
</feature>
<feature type="repeat" description="WD" evidence="3">
    <location>
        <begin position="1411"/>
        <end position="1454"/>
    </location>
</feature>
<feature type="repeat" description="WD" evidence="3">
    <location>
        <begin position="1009"/>
        <end position="1043"/>
    </location>
</feature>
<dbReference type="PRINTS" id="PR00320">
    <property type="entry name" value="GPROTEINBRPT"/>
</dbReference>
<dbReference type="PANTHER" id="PTHR22847:SF637">
    <property type="entry name" value="WD REPEAT DOMAIN 5B"/>
    <property type="match status" value="1"/>
</dbReference>
<dbReference type="PANTHER" id="PTHR22847">
    <property type="entry name" value="WD40 REPEAT PROTEIN"/>
    <property type="match status" value="1"/>
</dbReference>
<evidence type="ECO:0000256" key="2">
    <source>
        <dbReference type="ARBA" id="ARBA00022737"/>
    </source>
</evidence>
<evidence type="ECO:0000313" key="4">
    <source>
        <dbReference type="EMBL" id="RZU48342.1"/>
    </source>
</evidence>
<keyword evidence="5" id="KW-1185">Reference proteome</keyword>
<feature type="repeat" description="WD" evidence="3">
    <location>
        <begin position="919"/>
        <end position="962"/>
    </location>
</feature>
<organism evidence="4 5">
    <name type="scientific">Krasilnikovia cinnamomea</name>
    <dbReference type="NCBI Taxonomy" id="349313"/>
    <lineage>
        <taxon>Bacteria</taxon>
        <taxon>Bacillati</taxon>
        <taxon>Actinomycetota</taxon>
        <taxon>Actinomycetes</taxon>
        <taxon>Micromonosporales</taxon>
        <taxon>Micromonosporaceae</taxon>
        <taxon>Krasilnikovia</taxon>
    </lineage>
</organism>
<dbReference type="CDD" id="cd00200">
    <property type="entry name" value="WD40"/>
    <property type="match status" value="3"/>
</dbReference>
<dbReference type="InterPro" id="IPR036322">
    <property type="entry name" value="WD40_repeat_dom_sf"/>
</dbReference>
<sequence>MTASQGTSSGEPRPPARDGAVRLLLTTGTAARQSGDDPLATLLTTSFGFQKRPNLDLGDSAEEIQAALRDLTGEDLVVAVRAHGSIVEDELFLRPDTDDDPEQPGVPAGQLVRWLAAAPPRRIAMLLEMRGDPDTAVAARRAIPAWLRGADNRDGTVLEIVLTTTAPSDGGGPDEFAARFARAADLPASGGPAQPALTLAGIVRTLAADLPLPPAAPLTVTYHRLGPTDAVGLTLPNPRHLPGSAGQPVAGDPADRTEPVRLTGRATALAAVADWLAAGRGAPAVQVVTGGAGSGKSAVLGMLTDPDRASSGMARPDVTLDAKGRTEDEILARISDAAGAATGTVDALLAHLATRARPLTILVDGVDEAVDPPELVRAVLLPLAVYGGGAVRMLLGARRELLPVLGDDAAVIDLDADPYADRETVRALVREQLARSGGPLAAAEPDVRARAAEAIVEATGPSFLTALIVAATASTAAANSATTPAVDDPRWRAGLPGDLAAAVSADLAARIGEEADRARALLLPLAYAQGAGLPWEDTWPALATALHPGARYGHDDLRWLCHTAGGYLVEDLSGDQSVYRLRHAALATVLRAGRDETADQQAITTALYARVPGTADGRPDWALAQPYVRAHLITHAAAVPDVDGLLTDAGFLMVAAHPAVVAALPAARSEPARAAADVYRRAEERLRTAPAGTHAAYLELAARSGGATALADAVAASGVPRPWSTRWVSWQVAVLHRPLTGHTGAVLCVAVGQRDGVDVAVTGADDRELRVWDLTSGEPIGPPLRGHTAGVTAVAVGRIDDRTVVVSGSDDRTVRLWDLGTGAPIGEPLTGHTGGVHALALGTWARRTWLVSVGHDGTVRRWDPRTGRPDGPPMTGHTGPVTALALGELDGSPIAVTGGHDTTVRVWDLAAGTALGKPISGHTAPVTAIAFETRDGVPTAVSASLDHTIRRWNVGTHSPVGTPLEGHAEAVTGVALAELDGYPVAISSSADRTLMLWDLTTGAAVGEPLTGHTRGVSAVAVGHVDGRPVAVSGAHDHTVRLWDSALERRVGRPFGGHTDSVMSLAARSIAGTPVVVSGSADHTVRVWDLTTGHPIGRPLTGHTGGVWSVATGDRDGRPVAVSAGADQRLRLWDLIAHEPIGEPLTGHTAWVWAVALTEVDGRLVAVSGGDDHSVRVWGLDDLTELHEGTGHSSGVTALAVGRLGDRPVAVSGGRDQNLRMWNLRTGRPSGEPLTGHARAVWAVVIGEVEGQPVVVSGAADQTLRVWDPTTGEALGLPMSGHRDTVTALALGELDGRPLAVSGSDDKTVRVWDLTTRKAVGKPLLGHDDGVRAVVVAERHGTPLIVSGGHDNTIRVWDLATGAPIDYTADSDAVRAVAIGDLHGTAVAVSGGTDHTVRVWELSTGRPVGSPFTGHTGAVTALALSEVDGRGVVVSAGPDETVRLWDLADGRPLAEPLTGHTGGVCCVAAGLADDRPVAVTGGQDRTVRRWDLATGHPLGEPLTRHTGAVSCVAVTQLEGGTVVVTGGQDRTVRRWDLASGQPLGEPLTGHTGAVTCLTLARFDGHLVAVTGDEEGTVRTWDLEAGLHRRRWSLRKEPPALHVPDLRFGAPVRGLAHLGEGRLVVAAGHALLLCRLGAEVEREIVLDTPPLSVAARDGWVVAGTERGVISLEVGDTGQR</sequence>
<proteinExistence type="predicted"/>
<feature type="repeat" description="WD" evidence="3">
    <location>
        <begin position="1278"/>
        <end position="1321"/>
    </location>
</feature>
<feature type="repeat" description="WD" evidence="3">
    <location>
        <begin position="1456"/>
        <end position="1499"/>
    </location>
</feature>
<gene>
    <name evidence="4" type="ORF">EV385_0055</name>
</gene>
<reference evidence="4 5" key="1">
    <citation type="submission" date="2019-02" db="EMBL/GenBank/DDBJ databases">
        <title>Sequencing the genomes of 1000 actinobacteria strains.</title>
        <authorList>
            <person name="Klenk H.-P."/>
        </authorList>
    </citation>
    <scope>NUCLEOTIDE SEQUENCE [LARGE SCALE GENOMIC DNA]</scope>
    <source>
        <strain evidence="4 5">DSM 45162</strain>
    </source>
</reference>
<dbReference type="PROSITE" id="PS00678">
    <property type="entry name" value="WD_REPEATS_1"/>
    <property type="match status" value="11"/>
</dbReference>
<feature type="repeat" description="WD" evidence="3">
    <location>
        <begin position="1144"/>
        <end position="1187"/>
    </location>
</feature>
<feature type="repeat" description="WD" evidence="3">
    <location>
        <begin position="829"/>
        <end position="868"/>
    </location>
</feature>
<dbReference type="Gene3D" id="2.130.10.10">
    <property type="entry name" value="YVTN repeat-like/Quinoprotein amine dehydrogenase"/>
    <property type="match status" value="5"/>
</dbReference>
<comment type="caution">
    <text evidence="4">The sequence shown here is derived from an EMBL/GenBank/DDBJ whole genome shotgun (WGS) entry which is preliminary data.</text>
</comment>
<dbReference type="InterPro" id="IPR020472">
    <property type="entry name" value="WD40_PAC1"/>
</dbReference>
<evidence type="ECO:0000256" key="1">
    <source>
        <dbReference type="ARBA" id="ARBA00022574"/>
    </source>
</evidence>
<dbReference type="InterPro" id="IPR019775">
    <property type="entry name" value="WD40_repeat_CS"/>
</dbReference>
<dbReference type="InterPro" id="IPR001680">
    <property type="entry name" value="WD40_rpt"/>
</dbReference>
<feature type="repeat" description="WD" evidence="3">
    <location>
        <begin position="1501"/>
        <end position="1544"/>
    </location>
</feature>
<evidence type="ECO:0000313" key="5">
    <source>
        <dbReference type="Proteomes" id="UP000292564"/>
    </source>
</evidence>
<feature type="repeat" description="WD" evidence="3">
    <location>
        <begin position="1323"/>
        <end position="1366"/>
    </location>
</feature>
<dbReference type="SUPFAM" id="SSF50998">
    <property type="entry name" value="Quinoprotein alcohol dehydrogenase-like"/>
    <property type="match status" value="1"/>
</dbReference>
<dbReference type="EMBL" id="SHKY01000001">
    <property type="protein sequence ID" value="RZU48342.1"/>
    <property type="molecule type" value="Genomic_DNA"/>
</dbReference>
<dbReference type="OrthoDB" id="3303686at2"/>
<feature type="repeat" description="WD" evidence="3">
    <location>
        <begin position="1233"/>
        <end position="1276"/>
    </location>
</feature>
<feature type="repeat" description="WD" evidence="3">
    <location>
        <begin position="1099"/>
        <end position="1134"/>
    </location>
</feature>
<dbReference type="InterPro" id="IPR011047">
    <property type="entry name" value="Quinoprotein_ADH-like_sf"/>
</dbReference>
<dbReference type="SMART" id="SM00320">
    <property type="entry name" value="WD40"/>
    <property type="match status" value="19"/>
</dbReference>
<feature type="repeat" description="WD" evidence="3">
    <location>
        <begin position="1546"/>
        <end position="1589"/>
    </location>
</feature>
<dbReference type="SUPFAM" id="SSF50978">
    <property type="entry name" value="WD40 repeat-like"/>
    <property type="match status" value="2"/>
</dbReference>
<dbReference type="Proteomes" id="UP000292564">
    <property type="component" value="Unassembled WGS sequence"/>
</dbReference>
<feature type="repeat" description="WD" evidence="3">
    <location>
        <begin position="874"/>
        <end position="917"/>
    </location>
</feature>
<dbReference type="InterPro" id="IPR015943">
    <property type="entry name" value="WD40/YVTN_repeat-like_dom_sf"/>
</dbReference>
<dbReference type="Pfam" id="PF00400">
    <property type="entry name" value="WD40"/>
    <property type="match status" value="18"/>
</dbReference>
<feature type="repeat" description="WD" evidence="3">
    <location>
        <begin position="1366"/>
        <end position="1409"/>
    </location>
</feature>
<dbReference type="PROSITE" id="PS50082">
    <property type="entry name" value="WD_REPEATS_2"/>
    <property type="match status" value="19"/>
</dbReference>
<name>A0A4Q7ZCG3_9ACTN</name>
<feature type="repeat" description="WD" evidence="3">
    <location>
        <begin position="784"/>
        <end position="827"/>
    </location>
</feature>
<feature type="repeat" description="WD" evidence="3">
    <location>
        <begin position="1188"/>
        <end position="1231"/>
    </location>
</feature>
<protein>
    <submittedName>
        <fullName evidence="4">WD40 repeat protein</fullName>
    </submittedName>
</protein>